<protein>
    <recommendedName>
        <fullName evidence="1">Mannan-binding protein domain-containing protein</fullName>
    </recommendedName>
</protein>
<dbReference type="InterPro" id="IPR053754">
    <property type="entry name" value="OligoMan_bind_ChitinaseAct_sf"/>
</dbReference>
<reference evidence="2 3" key="1">
    <citation type="journal article" date="2014" name="PLoS ONE">
        <title>Rumen cellulosomics: divergent fiber-degrading strategies revealed by comparative genome-wide analysis of six ruminococcal strains.</title>
        <authorList>
            <person name="Dassa B."/>
            <person name="Borovok I."/>
            <person name="Ruimy-Israeli V."/>
            <person name="Lamed R."/>
            <person name="Flint H.J."/>
            <person name="Duncan S.H."/>
            <person name="Henrissat B."/>
            <person name="Coutinho P."/>
            <person name="Morrison M."/>
            <person name="Mosoni P."/>
            <person name="Yeoman C.J."/>
            <person name="White B.A."/>
            <person name="Bayer E.A."/>
        </authorList>
    </citation>
    <scope>NUCLEOTIDE SEQUENCE [LARGE SCALE GENOMIC DNA]</scope>
    <source>
        <strain evidence="2 3">007c</strain>
    </source>
</reference>
<dbReference type="Proteomes" id="UP000019365">
    <property type="component" value="Unassembled WGS sequence"/>
</dbReference>
<dbReference type="eggNOG" id="ENOG5032XH2">
    <property type="taxonomic scope" value="Bacteria"/>
</dbReference>
<dbReference type="Pfam" id="PF12151">
    <property type="entry name" value="MVL"/>
    <property type="match status" value="2"/>
</dbReference>
<dbReference type="Gene3D" id="3.30.1490.230">
    <property type="match status" value="2"/>
</dbReference>
<evidence type="ECO:0000313" key="3">
    <source>
        <dbReference type="Proteomes" id="UP000019365"/>
    </source>
</evidence>
<dbReference type="EMBL" id="ATAX01000026">
    <property type="protein sequence ID" value="EWM53315.1"/>
    <property type="molecule type" value="Genomic_DNA"/>
</dbReference>
<comment type="caution">
    <text evidence="2">The sequence shown here is derived from an EMBL/GenBank/DDBJ whole genome shotgun (WGS) entry which is preliminary data.</text>
</comment>
<evidence type="ECO:0000259" key="1">
    <source>
        <dbReference type="Pfam" id="PF12151"/>
    </source>
</evidence>
<organism evidence="2 3">
    <name type="scientific">Ruminococcus flavefaciens 007c</name>
    <dbReference type="NCBI Taxonomy" id="1341157"/>
    <lineage>
        <taxon>Bacteria</taxon>
        <taxon>Bacillati</taxon>
        <taxon>Bacillota</taxon>
        <taxon>Clostridia</taxon>
        <taxon>Eubacteriales</taxon>
        <taxon>Oscillospiraceae</taxon>
        <taxon>Ruminococcus</taxon>
    </lineage>
</organism>
<evidence type="ECO:0000313" key="2">
    <source>
        <dbReference type="EMBL" id="EWM53315.1"/>
    </source>
</evidence>
<proteinExistence type="predicted"/>
<dbReference type="RefSeq" id="WP_019680282.1">
    <property type="nucleotide sequence ID" value="NZ_ATAX01000026.1"/>
</dbReference>
<sequence length="116" mass="12719">MAKFTVDVPAGPIFNQEDAEKKCPIVCAAHLGKWNGQWTTVVPGAMSVCGCEYDTDNTGTTELILDVVAGPIWNQDDAKVKCPIVCASYGGEWTGEWHTPEETWGKMSVCQCKFKF</sequence>
<feature type="domain" description="Mannan-binding protein" evidence="1">
    <location>
        <begin position="75"/>
        <end position="112"/>
    </location>
</feature>
<dbReference type="InterPro" id="IPR021992">
    <property type="entry name" value="MVL"/>
</dbReference>
<accession>W7UXB0</accession>
<dbReference type="OrthoDB" id="8457000at2"/>
<dbReference type="AlphaFoldDB" id="W7UXB0"/>
<feature type="domain" description="Mannan-binding protein" evidence="1">
    <location>
        <begin position="16"/>
        <end position="51"/>
    </location>
</feature>
<dbReference type="PATRIC" id="fig|1341157.4.peg.2092"/>
<gene>
    <name evidence="2" type="ORF">RF007C_10105</name>
</gene>
<keyword evidence="3" id="KW-1185">Reference proteome</keyword>
<name>W7UXB0_RUMFL</name>